<dbReference type="GO" id="GO:0005509">
    <property type="term" value="F:calcium ion binding"/>
    <property type="evidence" value="ECO:0007669"/>
    <property type="project" value="InterPro"/>
</dbReference>
<organism evidence="6 7">
    <name type="scientific">Xyrichtys novacula</name>
    <name type="common">Pearly razorfish</name>
    <name type="synonym">Hemipteronotus novacula</name>
    <dbReference type="NCBI Taxonomy" id="13765"/>
    <lineage>
        <taxon>Eukaryota</taxon>
        <taxon>Metazoa</taxon>
        <taxon>Chordata</taxon>
        <taxon>Craniata</taxon>
        <taxon>Vertebrata</taxon>
        <taxon>Euteleostomi</taxon>
        <taxon>Actinopterygii</taxon>
        <taxon>Neopterygii</taxon>
        <taxon>Teleostei</taxon>
        <taxon>Neoteleostei</taxon>
        <taxon>Acanthomorphata</taxon>
        <taxon>Eupercaria</taxon>
        <taxon>Labriformes</taxon>
        <taxon>Labridae</taxon>
        <taxon>Xyrichtys</taxon>
    </lineage>
</organism>
<evidence type="ECO:0000256" key="2">
    <source>
        <dbReference type="ARBA" id="ARBA00022723"/>
    </source>
</evidence>
<dbReference type="PANTHER" id="PTHR11639:SF134">
    <property type="entry name" value="PROTEIN S100-A1-RELATED"/>
    <property type="match status" value="1"/>
</dbReference>
<gene>
    <name evidence="6" type="ORF">XNOV1_A007417</name>
</gene>
<dbReference type="SUPFAM" id="SSF47473">
    <property type="entry name" value="EF-hand"/>
    <property type="match status" value="1"/>
</dbReference>
<evidence type="ECO:0000256" key="1">
    <source>
        <dbReference type="ARBA" id="ARBA00007323"/>
    </source>
</evidence>
<evidence type="ECO:0000256" key="4">
    <source>
        <dbReference type="RuleBase" id="RU361184"/>
    </source>
</evidence>
<dbReference type="Proteomes" id="UP001178508">
    <property type="component" value="Chromosome 8"/>
</dbReference>
<dbReference type="SMART" id="SM01394">
    <property type="entry name" value="S_100"/>
    <property type="match status" value="1"/>
</dbReference>
<reference evidence="6" key="1">
    <citation type="submission" date="2023-08" db="EMBL/GenBank/DDBJ databases">
        <authorList>
            <person name="Alioto T."/>
            <person name="Alioto T."/>
            <person name="Gomez Garrido J."/>
        </authorList>
    </citation>
    <scope>NUCLEOTIDE SEQUENCE</scope>
</reference>
<dbReference type="GO" id="GO:0005737">
    <property type="term" value="C:cytoplasm"/>
    <property type="evidence" value="ECO:0007669"/>
    <property type="project" value="TreeGrafter"/>
</dbReference>
<dbReference type="Gene3D" id="1.10.238.10">
    <property type="entry name" value="EF-hand"/>
    <property type="match status" value="1"/>
</dbReference>
<keyword evidence="7" id="KW-1185">Reference proteome</keyword>
<dbReference type="PROSITE" id="PS00018">
    <property type="entry name" value="EF_HAND_1"/>
    <property type="match status" value="1"/>
</dbReference>
<dbReference type="InterPro" id="IPR001751">
    <property type="entry name" value="S100/CaBP7/8-like_CS"/>
</dbReference>
<dbReference type="InterPro" id="IPR002048">
    <property type="entry name" value="EF_hand_dom"/>
</dbReference>
<dbReference type="InterPro" id="IPR011992">
    <property type="entry name" value="EF-hand-dom_pair"/>
</dbReference>
<accession>A0AAV1FNX0</accession>
<dbReference type="GO" id="GO:0048306">
    <property type="term" value="F:calcium-dependent protein binding"/>
    <property type="evidence" value="ECO:0007669"/>
    <property type="project" value="TreeGrafter"/>
</dbReference>
<dbReference type="Pfam" id="PF01023">
    <property type="entry name" value="S_100"/>
    <property type="match status" value="1"/>
</dbReference>
<evidence type="ECO:0000313" key="7">
    <source>
        <dbReference type="Proteomes" id="UP001178508"/>
    </source>
</evidence>
<evidence type="ECO:0000259" key="5">
    <source>
        <dbReference type="PROSITE" id="PS50222"/>
    </source>
</evidence>
<dbReference type="PROSITE" id="PS00303">
    <property type="entry name" value="S100_CABP"/>
    <property type="match status" value="1"/>
</dbReference>
<protein>
    <recommendedName>
        <fullName evidence="4">Protein S100</fullName>
    </recommendedName>
    <alternativeName>
        <fullName evidence="4">S100 calcium-binding protein</fullName>
    </alternativeName>
</protein>
<evidence type="ECO:0000313" key="6">
    <source>
        <dbReference type="EMBL" id="CAJ1062304.1"/>
    </source>
</evidence>
<dbReference type="GO" id="GO:0005615">
    <property type="term" value="C:extracellular space"/>
    <property type="evidence" value="ECO:0007669"/>
    <property type="project" value="TreeGrafter"/>
</dbReference>
<keyword evidence="3 4" id="KW-0106">Calcium</keyword>
<proteinExistence type="inferred from homology"/>
<dbReference type="PROSITE" id="PS50222">
    <property type="entry name" value="EF_HAND_2"/>
    <property type="match status" value="1"/>
</dbReference>
<keyword evidence="2 4" id="KW-0479">Metal-binding</keyword>
<feature type="domain" description="EF-hand" evidence="5">
    <location>
        <begin position="50"/>
        <end position="85"/>
    </location>
</feature>
<evidence type="ECO:0000256" key="3">
    <source>
        <dbReference type="ARBA" id="ARBA00022837"/>
    </source>
</evidence>
<dbReference type="InterPro" id="IPR018247">
    <property type="entry name" value="EF_Hand_1_Ca_BS"/>
</dbReference>
<sequence length="105" mass="12263">MPSEMESCIESLIVIFHRYAVQDGDIKTLSKKELKKLLDNELPVFTKAQNNPKLVDYIMKDLDLNKDDKLDFQEFIPLFTGLSMNCEKIYNMKQKKCKSKDQGKQ</sequence>
<comment type="similarity">
    <text evidence="1 4">Belongs to the S-100 family.</text>
</comment>
<name>A0AAV1FNX0_XYRNO</name>
<dbReference type="InterPro" id="IPR013787">
    <property type="entry name" value="S100_Ca-bd_sub"/>
</dbReference>
<dbReference type="PANTHER" id="PTHR11639">
    <property type="entry name" value="S100 CALCIUM-BINDING PROTEIN"/>
    <property type="match status" value="1"/>
</dbReference>
<dbReference type="EMBL" id="OY660871">
    <property type="protein sequence ID" value="CAJ1062304.1"/>
    <property type="molecule type" value="Genomic_DNA"/>
</dbReference>
<dbReference type="AlphaFoldDB" id="A0AAV1FNX0"/>